<name>V6IUZ9_9BACL</name>
<comment type="caution">
    <text evidence="1">The sequence shown here is derived from an EMBL/GenBank/DDBJ whole genome shotgun (WGS) entry which is preliminary data.</text>
</comment>
<dbReference type="Proteomes" id="UP000018296">
    <property type="component" value="Unassembled WGS sequence"/>
</dbReference>
<dbReference type="RefSeq" id="WP_023511802.1">
    <property type="nucleotide sequence ID" value="NZ_AWTC01000029.1"/>
</dbReference>
<sequence>MIRKMIIIKFLDRRHSTWYKVDQKDIECNHRHYYKGDIIEVNGKRYCVIDDHTYLRVQMMSDNVNLYHSIPEDPEK</sequence>
<evidence type="ECO:0000313" key="2">
    <source>
        <dbReference type="Proteomes" id="UP000018296"/>
    </source>
</evidence>
<organism evidence="1 2">
    <name type="scientific">Sporolactobacillus laevolacticus DSM 442</name>
    <dbReference type="NCBI Taxonomy" id="1395513"/>
    <lineage>
        <taxon>Bacteria</taxon>
        <taxon>Bacillati</taxon>
        <taxon>Bacillota</taxon>
        <taxon>Bacilli</taxon>
        <taxon>Bacillales</taxon>
        <taxon>Sporolactobacillaceae</taxon>
        <taxon>Sporolactobacillus</taxon>
    </lineage>
</organism>
<keyword evidence="2" id="KW-1185">Reference proteome</keyword>
<dbReference type="EMBL" id="AWTC01000029">
    <property type="protein sequence ID" value="EST10261.1"/>
    <property type="molecule type" value="Genomic_DNA"/>
</dbReference>
<evidence type="ECO:0000313" key="1">
    <source>
        <dbReference type="EMBL" id="EST10261.1"/>
    </source>
</evidence>
<dbReference type="AlphaFoldDB" id="V6IUZ9"/>
<reference evidence="1 2" key="1">
    <citation type="journal article" date="2013" name="Genome Announc.">
        <title>Genome Sequence of Sporolactobacillus laevolacticus DSM442, an Efficient Polymer-Grade D-Lactate Producer from Agricultural Waste Cottonseed as a Nitrogen Source.</title>
        <authorList>
            <person name="Wang H."/>
            <person name="Wang L."/>
            <person name="Ju J."/>
            <person name="Yu B."/>
            <person name="Ma Y."/>
        </authorList>
    </citation>
    <scope>NUCLEOTIDE SEQUENCE [LARGE SCALE GENOMIC DNA]</scope>
    <source>
        <strain evidence="1 2">DSM 442</strain>
    </source>
</reference>
<dbReference type="PATRIC" id="fig|1395513.3.peg.3673"/>
<protein>
    <submittedName>
        <fullName evidence="1">Uncharacterized protein</fullName>
    </submittedName>
</protein>
<gene>
    <name evidence="1" type="ORF">P343_18205</name>
</gene>
<proteinExistence type="predicted"/>
<accession>V6IUZ9</accession>